<evidence type="ECO:0000313" key="1">
    <source>
        <dbReference type="EMBL" id="GBP11349.1"/>
    </source>
</evidence>
<comment type="caution">
    <text evidence="1">The sequence shown here is derived from an EMBL/GenBank/DDBJ whole genome shotgun (WGS) entry which is preliminary data.</text>
</comment>
<dbReference type="OrthoDB" id="7514903at2759"/>
<dbReference type="EMBL" id="BGZK01009185">
    <property type="protein sequence ID" value="GBP11349.1"/>
    <property type="molecule type" value="Genomic_DNA"/>
</dbReference>
<organism evidence="1 2">
    <name type="scientific">Eumeta variegata</name>
    <name type="common">Bagworm moth</name>
    <name type="synonym">Eumeta japonica</name>
    <dbReference type="NCBI Taxonomy" id="151549"/>
    <lineage>
        <taxon>Eukaryota</taxon>
        <taxon>Metazoa</taxon>
        <taxon>Ecdysozoa</taxon>
        <taxon>Arthropoda</taxon>
        <taxon>Hexapoda</taxon>
        <taxon>Insecta</taxon>
        <taxon>Pterygota</taxon>
        <taxon>Neoptera</taxon>
        <taxon>Endopterygota</taxon>
        <taxon>Lepidoptera</taxon>
        <taxon>Glossata</taxon>
        <taxon>Ditrysia</taxon>
        <taxon>Tineoidea</taxon>
        <taxon>Psychidae</taxon>
        <taxon>Oiketicinae</taxon>
        <taxon>Eumeta</taxon>
    </lineage>
</organism>
<sequence>MSSVYVAYKLGDKKLPYGTPVRIRRGADDTLLTATHKLRWWRKLAMTLVSASDSGVSGGVEYTVITRFMATNALLERCLSAAVDIPSSPGAFFLGRRSTILCSSAGDINRFPGWGGGVSMNLLTLSSAWS</sequence>
<name>A0A4C1TA25_EUMVA</name>
<proteinExistence type="predicted"/>
<keyword evidence="2" id="KW-1185">Reference proteome</keyword>
<gene>
    <name evidence="1" type="ORF">EVAR_72849_1</name>
</gene>
<reference evidence="1 2" key="1">
    <citation type="journal article" date="2019" name="Commun. Biol.">
        <title>The bagworm genome reveals a unique fibroin gene that provides high tensile strength.</title>
        <authorList>
            <person name="Kono N."/>
            <person name="Nakamura H."/>
            <person name="Ohtoshi R."/>
            <person name="Tomita M."/>
            <person name="Numata K."/>
            <person name="Arakawa K."/>
        </authorList>
    </citation>
    <scope>NUCLEOTIDE SEQUENCE [LARGE SCALE GENOMIC DNA]</scope>
</reference>
<dbReference type="AlphaFoldDB" id="A0A4C1TA25"/>
<dbReference type="Proteomes" id="UP000299102">
    <property type="component" value="Unassembled WGS sequence"/>
</dbReference>
<accession>A0A4C1TA25</accession>
<evidence type="ECO:0000313" key="2">
    <source>
        <dbReference type="Proteomes" id="UP000299102"/>
    </source>
</evidence>
<protein>
    <submittedName>
        <fullName evidence="1">Uncharacterized protein</fullName>
    </submittedName>
</protein>